<dbReference type="Proteomes" id="UP000623608">
    <property type="component" value="Unassembled WGS sequence"/>
</dbReference>
<accession>A0A919NTK7</accession>
<dbReference type="Gene3D" id="3.20.20.100">
    <property type="entry name" value="NADP-dependent oxidoreductase domain"/>
    <property type="match status" value="1"/>
</dbReference>
<evidence type="ECO:0000256" key="6">
    <source>
        <dbReference type="PIRSR" id="PIRSR000097-3"/>
    </source>
</evidence>
<proteinExistence type="inferred from homology"/>
<evidence type="ECO:0000256" key="3">
    <source>
        <dbReference type="ARBA" id="ARBA00023002"/>
    </source>
</evidence>
<dbReference type="Pfam" id="PF00248">
    <property type="entry name" value="Aldo_ket_red"/>
    <property type="match status" value="1"/>
</dbReference>
<dbReference type="InterPro" id="IPR036812">
    <property type="entry name" value="NAD(P)_OxRdtase_dom_sf"/>
</dbReference>
<dbReference type="PANTHER" id="PTHR43827:SF3">
    <property type="entry name" value="NADP-DEPENDENT OXIDOREDUCTASE DOMAIN-CONTAINING PROTEIN"/>
    <property type="match status" value="1"/>
</dbReference>
<dbReference type="InterPro" id="IPR023210">
    <property type="entry name" value="NADP_OxRdtase_dom"/>
</dbReference>
<dbReference type="PANTHER" id="PTHR43827">
    <property type="entry name" value="2,5-DIKETO-D-GLUCONIC ACID REDUCTASE"/>
    <property type="match status" value="1"/>
</dbReference>
<gene>
    <name evidence="8" type="ORF">Ate02nite_60220</name>
</gene>
<evidence type="ECO:0000256" key="5">
    <source>
        <dbReference type="PIRSR" id="PIRSR000097-2"/>
    </source>
</evidence>
<keyword evidence="3" id="KW-0560">Oxidoreductase</keyword>
<dbReference type="PROSITE" id="PS00798">
    <property type="entry name" value="ALDOKETO_REDUCTASE_1"/>
    <property type="match status" value="1"/>
</dbReference>
<feature type="active site" description="Proton donor" evidence="4">
    <location>
        <position position="42"/>
    </location>
</feature>
<dbReference type="InterPro" id="IPR020471">
    <property type="entry name" value="AKR"/>
</dbReference>
<reference evidence="8" key="1">
    <citation type="submission" date="2021-01" db="EMBL/GenBank/DDBJ databases">
        <title>Whole genome shotgun sequence of Actinoplanes tereljensis NBRC 105297.</title>
        <authorList>
            <person name="Komaki H."/>
            <person name="Tamura T."/>
        </authorList>
    </citation>
    <scope>NUCLEOTIDE SEQUENCE</scope>
    <source>
        <strain evidence="8">NBRC 105297</strain>
    </source>
</reference>
<evidence type="ECO:0000313" key="8">
    <source>
        <dbReference type="EMBL" id="GIF23292.1"/>
    </source>
</evidence>
<feature type="domain" description="NADP-dependent oxidoreductase" evidence="7">
    <location>
        <begin position="29"/>
        <end position="250"/>
    </location>
</feature>
<dbReference type="CDD" id="cd19132">
    <property type="entry name" value="AKR_AKR5D1_E1"/>
    <property type="match status" value="1"/>
</dbReference>
<comment type="similarity">
    <text evidence="1">Belongs to the aldo/keto reductase family.</text>
</comment>
<dbReference type="PRINTS" id="PR00069">
    <property type="entry name" value="ALDKETRDTASE"/>
</dbReference>
<sequence length="269" mass="29486">MIVLNDGATIPPIGLGTYALSAAQVLSGLKAGYRLLDSALKYGNESEVGAAVRRSGLDRAEIQVTTKLPGRYHGYDKTIEGFEVSLRNLGLDYVDLYLIHWPLPRLDLYVDSWRAMIDLRDQGRVRSIGVSNFTPPQLTRLTAETGVTPAVNQIELHPYFPQAGQRADDEARGIVTQSWSPLAEGRDLGRNEVVAAAARAHGVSAAQVVLRWNTQLGAVPIPRSGDPGRQRQNLDIFGFTLTGDEMKALSTLGRSRRLWGADPDVYESY</sequence>
<dbReference type="PROSITE" id="PS00062">
    <property type="entry name" value="ALDOKETO_REDUCTASE_2"/>
    <property type="match status" value="1"/>
</dbReference>
<name>A0A919NTK7_9ACTN</name>
<evidence type="ECO:0000256" key="2">
    <source>
        <dbReference type="ARBA" id="ARBA00022857"/>
    </source>
</evidence>
<organism evidence="8 9">
    <name type="scientific">Paractinoplanes tereljensis</name>
    <dbReference type="NCBI Taxonomy" id="571912"/>
    <lineage>
        <taxon>Bacteria</taxon>
        <taxon>Bacillati</taxon>
        <taxon>Actinomycetota</taxon>
        <taxon>Actinomycetes</taxon>
        <taxon>Micromonosporales</taxon>
        <taxon>Micromonosporaceae</taxon>
        <taxon>Paractinoplanes</taxon>
    </lineage>
</organism>
<dbReference type="RefSeq" id="WP_203811195.1">
    <property type="nucleotide sequence ID" value="NZ_BOMY01000039.1"/>
</dbReference>
<comment type="caution">
    <text evidence="8">The sequence shown here is derived from an EMBL/GenBank/DDBJ whole genome shotgun (WGS) entry which is preliminary data.</text>
</comment>
<dbReference type="EMBL" id="BOMY01000039">
    <property type="protein sequence ID" value="GIF23292.1"/>
    <property type="molecule type" value="Genomic_DNA"/>
</dbReference>
<evidence type="ECO:0000256" key="1">
    <source>
        <dbReference type="ARBA" id="ARBA00007905"/>
    </source>
</evidence>
<evidence type="ECO:0000313" key="9">
    <source>
        <dbReference type="Proteomes" id="UP000623608"/>
    </source>
</evidence>
<keyword evidence="9" id="KW-1185">Reference proteome</keyword>
<protein>
    <submittedName>
        <fullName evidence="8">Oxidoreductase</fullName>
    </submittedName>
</protein>
<evidence type="ECO:0000259" key="7">
    <source>
        <dbReference type="Pfam" id="PF00248"/>
    </source>
</evidence>
<dbReference type="FunFam" id="3.20.20.100:FF:000002">
    <property type="entry name" value="2,5-diketo-D-gluconic acid reductase A"/>
    <property type="match status" value="1"/>
</dbReference>
<dbReference type="InterPro" id="IPR018170">
    <property type="entry name" value="Aldo/ket_reductase_CS"/>
</dbReference>
<dbReference type="GO" id="GO:0016616">
    <property type="term" value="F:oxidoreductase activity, acting on the CH-OH group of donors, NAD or NADP as acceptor"/>
    <property type="evidence" value="ECO:0007669"/>
    <property type="project" value="UniProtKB-ARBA"/>
</dbReference>
<keyword evidence="2" id="KW-0521">NADP</keyword>
<dbReference type="PIRSF" id="PIRSF000097">
    <property type="entry name" value="AKR"/>
    <property type="match status" value="1"/>
</dbReference>
<dbReference type="AlphaFoldDB" id="A0A919NTK7"/>
<feature type="site" description="Lowers pKa of active site Tyr" evidence="6">
    <location>
        <position position="67"/>
    </location>
</feature>
<dbReference type="SUPFAM" id="SSF51430">
    <property type="entry name" value="NAD(P)-linked oxidoreductase"/>
    <property type="match status" value="1"/>
</dbReference>
<feature type="binding site" evidence="5">
    <location>
        <position position="100"/>
    </location>
    <ligand>
        <name>substrate</name>
    </ligand>
</feature>
<evidence type="ECO:0000256" key="4">
    <source>
        <dbReference type="PIRSR" id="PIRSR000097-1"/>
    </source>
</evidence>